<comment type="similarity">
    <text evidence="1">Belongs to the aldehyde dehydrogenase family.</text>
</comment>
<evidence type="ECO:0000256" key="1">
    <source>
        <dbReference type="ARBA" id="ARBA00009986"/>
    </source>
</evidence>
<dbReference type="PANTHER" id="PTHR42991">
    <property type="entry name" value="ALDEHYDE DEHYDROGENASE"/>
    <property type="match status" value="1"/>
</dbReference>
<evidence type="ECO:0000313" key="5">
    <source>
        <dbReference type="Proteomes" id="UP000637423"/>
    </source>
</evidence>
<dbReference type="CDD" id="cd07149">
    <property type="entry name" value="ALDH_y4uC"/>
    <property type="match status" value="1"/>
</dbReference>
<dbReference type="InterPro" id="IPR016162">
    <property type="entry name" value="Ald_DH_N"/>
</dbReference>
<keyword evidence="2" id="KW-0560">Oxidoreductase</keyword>
<reference evidence="4" key="1">
    <citation type="journal article" date="2014" name="Int. J. Syst. Evol. Microbiol.">
        <title>Complete genome sequence of Corynebacterium casei LMG S-19264T (=DSM 44701T), isolated from a smear-ripened cheese.</title>
        <authorList>
            <consortium name="US DOE Joint Genome Institute (JGI-PGF)"/>
            <person name="Walter F."/>
            <person name="Albersmeier A."/>
            <person name="Kalinowski J."/>
            <person name="Ruckert C."/>
        </authorList>
    </citation>
    <scope>NUCLEOTIDE SEQUENCE</scope>
    <source>
        <strain evidence="4">CGMCC 1.10998</strain>
    </source>
</reference>
<dbReference type="InterPro" id="IPR015590">
    <property type="entry name" value="Aldehyde_DH_dom"/>
</dbReference>
<reference evidence="4" key="2">
    <citation type="submission" date="2020-09" db="EMBL/GenBank/DDBJ databases">
        <authorList>
            <person name="Sun Q."/>
            <person name="Zhou Y."/>
        </authorList>
    </citation>
    <scope>NUCLEOTIDE SEQUENCE</scope>
    <source>
        <strain evidence="4">CGMCC 1.10998</strain>
    </source>
</reference>
<dbReference type="GO" id="GO:0008911">
    <property type="term" value="F:lactaldehyde dehydrogenase (NAD+) activity"/>
    <property type="evidence" value="ECO:0007669"/>
    <property type="project" value="TreeGrafter"/>
</dbReference>
<dbReference type="InterPro" id="IPR016161">
    <property type="entry name" value="Ald_DH/histidinol_DH"/>
</dbReference>
<feature type="domain" description="Aldehyde dehydrogenase" evidence="3">
    <location>
        <begin position="2"/>
        <end position="426"/>
    </location>
</feature>
<evidence type="ECO:0000313" key="4">
    <source>
        <dbReference type="EMBL" id="GGC77792.1"/>
    </source>
</evidence>
<dbReference type="Pfam" id="PF00171">
    <property type="entry name" value="Aldedh"/>
    <property type="match status" value="1"/>
</dbReference>
<organism evidence="4 5">
    <name type="scientific">Undibacterium terreum</name>
    <dbReference type="NCBI Taxonomy" id="1224302"/>
    <lineage>
        <taxon>Bacteria</taxon>
        <taxon>Pseudomonadati</taxon>
        <taxon>Pseudomonadota</taxon>
        <taxon>Betaproteobacteria</taxon>
        <taxon>Burkholderiales</taxon>
        <taxon>Oxalobacteraceae</taxon>
        <taxon>Undibacterium</taxon>
    </lineage>
</organism>
<dbReference type="Gene3D" id="3.40.605.10">
    <property type="entry name" value="Aldehyde Dehydrogenase, Chain A, domain 1"/>
    <property type="match status" value="1"/>
</dbReference>
<dbReference type="Proteomes" id="UP000637423">
    <property type="component" value="Unassembled WGS sequence"/>
</dbReference>
<accession>A0A916ULY2</accession>
<comment type="caution">
    <text evidence="4">The sequence shown here is derived from an EMBL/GenBank/DDBJ whole genome shotgun (WGS) entry which is preliminary data.</text>
</comment>
<dbReference type="Gene3D" id="3.40.309.10">
    <property type="entry name" value="Aldehyde Dehydrogenase, Chain A, domain 2"/>
    <property type="match status" value="1"/>
</dbReference>
<sequence>MIIQTAKEGARVCRSLSRYERARILDTCASLVENDKDTFADLIVAEAGKTLKQAKKEVLRCVNTLKLSADEARRNSGEVVPFDAYAGSENRQGWFTREPLGVIVAITPYNDPLNLVAHKLGPAIAGGNAVVIKPSDLTPLSAIRLVKYLIKAGMPSNVVSVATGGATLGEALVSSRDVRMISFTGGFATGEKIAKSAGLKKLAMDLGGNAPVIVLADCKLEDAVASCLSGAFWAAGQNCIGTQRILIQSSIYDEFKQRFVAGTKALKVGNPALPDTDVGPMITVQSATRAKGIVDAAINRGAKLLCGNTQEGALYAPTVLEDVDFECGLWQQEVFSPVVVLQRIETLDDALSLANSPQYSLHAGIFTNDLHAALKAADMLEAGGVMINDSSDYRLDAMPFGGFKYGSLGREGVRFAYEEMTQPKVVCIRKIT</sequence>
<evidence type="ECO:0000256" key="2">
    <source>
        <dbReference type="ARBA" id="ARBA00023002"/>
    </source>
</evidence>
<evidence type="ECO:0000259" key="3">
    <source>
        <dbReference type="Pfam" id="PF00171"/>
    </source>
</evidence>
<gene>
    <name evidence="4" type="ORF">GCM10011396_26210</name>
</gene>
<keyword evidence="5" id="KW-1185">Reference proteome</keyword>
<dbReference type="PANTHER" id="PTHR42991:SF1">
    <property type="entry name" value="ALDEHYDE DEHYDROGENASE"/>
    <property type="match status" value="1"/>
</dbReference>
<dbReference type="SUPFAM" id="SSF53720">
    <property type="entry name" value="ALDH-like"/>
    <property type="match status" value="1"/>
</dbReference>
<dbReference type="AlphaFoldDB" id="A0A916ULY2"/>
<proteinExistence type="inferred from homology"/>
<dbReference type="EMBL" id="BMED01000002">
    <property type="protein sequence ID" value="GGC77792.1"/>
    <property type="molecule type" value="Genomic_DNA"/>
</dbReference>
<protein>
    <submittedName>
        <fullName evidence="4">Aldehyde dehydrogenase</fullName>
    </submittedName>
</protein>
<dbReference type="InterPro" id="IPR016163">
    <property type="entry name" value="Ald_DH_C"/>
</dbReference>
<dbReference type="InterPro" id="IPR051020">
    <property type="entry name" value="ALDH-related_metabolic_enz"/>
</dbReference>
<name>A0A916ULY2_9BURK</name>